<dbReference type="InterPro" id="IPR007815">
    <property type="entry name" value="Emycin_Estase"/>
</dbReference>
<dbReference type="Proteomes" id="UP000636110">
    <property type="component" value="Unassembled WGS sequence"/>
</dbReference>
<dbReference type="PANTHER" id="PTHR31299">
    <property type="entry name" value="ESTERASE, PUTATIVE (AFU_ORTHOLOGUE AFUA_1G05850)-RELATED"/>
    <property type="match status" value="1"/>
</dbReference>
<dbReference type="InterPro" id="IPR052036">
    <property type="entry name" value="Hydrolase/PRTase-associated"/>
</dbReference>
<dbReference type="CDD" id="cd14728">
    <property type="entry name" value="Ere-like"/>
    <property type="match status" value="1"/>
</dbReference>
<reference evidence="1 2" key="1">
    <citation type="submission" date="2019-11" db="EMBL/GenBank/DDBJ databases">
        <title>Description of Pedobacter sp. LMG 31462T.</title>
        <authorList>
            <person name="Carlier A."/>
            <person name="Qi S."/>
            <person name="Vandamme P."/>
        </authorList>
    </citation>
    <scope>NUCLEOTIDE SEQUENCE [LARGE SCALE GENOMIC DNA]</scope>
    <source>
        <strain evidence="1 2">LMG 31462</strain>
    </source>
</reference>
<name>A0ABR6ESJ3_9SPHI</name>
<evidence type="ECO:0008006" key="3">
    <source>
        <dbReference type="Google" id="ProtNLM"/>
    </source>
</evidence>
<proteinExistence type="predicted"/>
<dbReference type="Gene3D" id="1.20.1440.30">
    <property type="entry name" value="Biosynthetic Protein domain"/>
    <property type="match status" value="1"/>
</dbReference>
<dbReference type="PANTHER" id="PTHR31299:SF0">
    <property type="entry name" value="ESTERASE, PUTATIVE (AFU_ORTHOLOGUE AFUA_1G05850)-RELATED"/>
    <property type="match status" value="1"/>
</dbReference>
<evidence type="ECO:0000313" key="1">
    <source>
        <dbReference type="EMBL" id="MBB2148235.1"/>
    </source>
</evidence>
<evidence type="ECO:0000313" key="2">
    <source>
        <dbReference type="Proteomes" id="UP000636110"/>
    </source>
</evidence>
<dbReference type="Gene3D" id="3.40.1660.10">
    <property type="entry name" value="EreA-like (biosynthetic domain)"/>
    <property type="match status" value="1"/>
</dbReference>
<dbReference type="EMBL" id="WNXC01000001">
    <property type="protein sequence ID" value="MBB2148235.1"/>
    <property type="molecule type" value="Genomic_DNA"/>
</dbReference>
<comment type="caution">
    <text evidence="1">The sequence shown here is derived from an EMBL/GenBank/DDBJ whole genome shotgun (WGS) entry which is preliminary data.</text>
</comment>
<dbReference type="Pfam" id="PF05139">
    <property type="entry name" value="Erythro_esteras"/>
    <property type="match status" value="1"/>
</dbReference>
<dbReference type="SUPFAM" id="SSF159501">
    <property type="entry name" value="EreA/ChaN-like"/>
    <property type="match status" value="1"/>
</dbReference>
<organism evidence="1 2">
    <name type="scientific">Pedobacter gandavensis</name>
    <dbReference type="NCBI Taxonomy" id="2679963"/>
    <lineage>
        <taxon>Bacteria</taxon>
        <taxon>Pseudomonadati</taxon>
        <taxon>Bacteroidota</taxon>
        <taxon>Sphingobacteriia</taxon>
        <taxon>Sphingobacteriales</taxon>
        <taxon>Sphingobacteriaceae</taxon>
        <taxon>Pedobacter</taxon>
    </lineage>
</organism>
<gene>
    <name evidence="1" type="ORF">GM920_04855</name>
</gene>
<protein>
    <recommendedName>
        <fullName evidence="3">Erythromycin esterase</fullName>
    </recommendedName>
</protein>
<keyword evidence="2" id="KW-1185">Reference proteome</keyword>
<dbReference type="RefSeq" id="WP_182953958.1">
    <property type="nucleotide sequence ID" value="NZ_WNXC01000001.1"/>
</dbReference>
<dbReference type="Gene3D" id="3.30.1870.10">
    <property type="entry name" value="EreA-like, domain 2"/>
    <property type="match status" value="1"/>
</dbReference>
<accession>A0ABR6ESJ3</accession>
<sequence>MKSFIINRFLIGVFAIWMPVEVFSQQNSTAIVNSLNKVIRPIESLNADSNFNDLDFLKASLSGKEIISLGEVTHGTAEVFKHKDRLVRFLVTHMGYKAIAFESDYISMENIDDYINGKTDSLVFLAGTPLIGTNRPMLAWLRKYNHEQSDAGKVHVYGLEVRNFSNIITKILDVYPDISTADQVLLERIKGTAYQKIEKEDVKAMKVTLSNLEKMDGAASNKIYLSLFQQLINGYYETKIGFRDQIMATNAIWLKAQAKNQQLILWAHNGHIAKDELYGLPTLGTYLDKQYGSKYFAIGTDFNQGKAYVNVFVAKNKPMLGFQAYHFPEVESNKGYEYYFKQGKFRNFIMEVSVALKDPILKVFLTQPREMRMIGSWSSPVNKKLSIAKNFDLIVFFDKASSQYN</sequence>